<feature type="transmembrane region" description="Helical" evidence="10">
    <location>
        <begin position="6"/>
        <end position="25"/>
    </location>
</feature>
<dbReference type="CDD" id="cd10322">
    <property type="entry name" value="SLC5sbd"/>
    <property type="match status" value="1"/>
</dbReference>
<feature type="transmembrane region" description="Helical" evidence="10">
    <location>
        <begin position="116"/>
        <end position="145"/>
    </location>
</feature>
<feature type="transmembrane region" description="Helical" evidence="10">
    <location>
        <begin position="45"/>
        <end position="68"/>
    </location>
</feature>
<feature type="compositionally biased region" description="Basic and acidic residues" evidence="9">
    <location>
        <begin position="509"/>
        <end position="519"/>
    </location>
</feature>
<evidence type="ECO:0000313" key="12">
    <source>
        <dbReference type="Proteomes" id="UP001231616"/>
    </source>
</evidence>
<keyword evidence="5" id="KW-0769">Symport</keyword>
<accession>A0ABT9GW41</accession>
<evidence type="ECO:0000256" key="4">
    <source>
        <dbReference type="ARBA" id="ARBA00022692"/>
    </source>
</evidence>
<feature type="transmembrane region" description="Helical" evidence="10">
    <location>
        <begin position="355"/>
        <end position="374"/>
    </location>
</feature>
<reference evidence="11 12" key="1">
    <citation type="submission" date="2023-08" db="EMBL/GenBank/DDBJ databases">
        <authorList>
            <person name="Joshi A."/>
            <person name="Thite S."/>
        </authorList>
    </citation>
    <scope>NUCLEOTIDE SEQUENCE [LARGE SCALE GENOMIC DNA]</scope>
    <source>
        <strain evidence="11 12">AC40</strain>
    </source>
</reference>
<gene>
    <name evidence="11" type="ORF">Q3O60_03520</name>
</gene>
<feature type="transmembrane region" description="Helical" evidence="10">
    <location>
        <begin position="220"/>
        <end position="242"/>
    </location>
</feature>
<evidence type="ECO:0000256" key="9">
    <source>
        <dbReference type="SAM" id="MobiDB-lite"/>
    </source>
</evidence>
<feature type="transmembrane region" description="Helical" evidence="10">
    <location>
        <begin position="74"/>
        <end position="95"/>
    </location>
</feature>
<dbReference type="InterPro" id="IPR038377">
    <property type="entry name" value="Na/Glc_symporter_sf"/>
</dbReference>
<dbReference type="Pfam" id="PF00474">
    <property type="entry name" value="SSF"/>
    <property type="match status" value="1"/>
</dbReference>
<feature type="region of interest" description="Disordered" evidence="9">
    <location>
        <begin position="489"/>
        <end position="519"/>
    </location>
</feature>
<protein>
    <submittedName>
        <fullName evidence="11">Sodium:solute symporter family protein</fullName>
    </submittedName>
</protein>
<feature type="transmembrane region" description="Helical" evidence="10">
    <location>
        <begin position="442"/>
        <end position="470"/>
    </location>
</feature>
<evidence type="ECO:0000256" key="5">
    <source>
        <dbReference type="ARBA" id="ARBA00022847"/>
    </source>
</evidence>
<comment type="similarity">
    <text evidence="2 8">Belongs to the sodium:solute symporter (SSF) (TC 2.A.21) family.</text>
</comment>
<dbReference type="EMBL" id="JAUZVZ010000004">
    <property type="protein sequence ID" value="MDP4535256.1"/>
    <property type="molecule type" value="Genomic_DNA"/>
</dbReference>
<evidence type="ECO:0000256" key="3">
    <source>
        <dbReference type="ARBA" id="ARBA00022448"/>
    </source>
</evidence>
<dbReference type="Gene3D" id="1.20.1730.10">
    <property type="entry name" value="Sodium/glucose cotransporter"/>
    <property type="match status" value="1"/>
</dbReference>
<keyword evidence="3" id="KW-0813">Transport</keyword>
<dbReference type="PROSITE" id="PS50283">
    <property type="entry name" value="NA_SOLUT_SYMP_3"/>
    <property type="match status" value="1"/>
</dbReference>
<dbReference type="PANTHER" id="PTHR48086">
    <property type="entry name" value="SODIUM/PROLINE SYMPORTER-RELATED"/>
    <property type="match status" value="1"/>
</dbReference>
<evidence type="ECO:0000256" key="1">
    <source>
        <dbReference type="ARBA" id="ARBA00004141"/>
    </source>
</evidence>
<evidence type="ECO:0000256" key="8">
    <source>
        <dbReference type="RuleBase" id="RU362091"/>
    </source>
</evidence>
<evidence type="ECO:0000256" key="6">
    <source>
        <dbReference type="ARBA" id="ARBA00022989"/>
    </source>
</evidence>
<feature type="transmembrane region" description="Helical" evidence="10">
    <location>
        <begin position="413"/>
        <end position="436"/>
    </location>
</feature>
<evidence type="ECO:0000256" key="10">
    <source>
        <dbReference type="SAM" id="Phobius"/>
    </source>
</evidence>
<name>A0ABT9GW41_9GAMM</name>
<dbReference type="PANTHER" id="PTHR48086:SF7">
    <property type="entry name" value="SODIUM-SOLUTE SYMPORTER-RELATED"/>
    <property type="match status" value="1"/>
</dbReference>
<comment type="caution">
    <text evidence="11">The sequence shown here is derived from an EMBL/GenBank/DDBJ whole genome shotgun (WGS) entry which is preliminary data.</text>
</comment>
<sequence length="519" mass="54625">MTTTLFFSAFGVYLLALIVLSSWLAKRQKSGDDFLLAGRSVSAPLTLGTTVATMIGTGTSMGAVGYAYTNSWAGMLYGVGGAAGILLTAWLFAPVRRYGFMTMSEELSFYVGANSIIRFTSAVLIFIASLGWLGAHLIGGALYLSWATGMDLDSAKIMIAVAFTTYIVIGGYTAVVWTDSLMAIVLFAGFVMMAMVIMQQSGGAVMLMEQVPAEHQGWQALTHIGVIPALSLAAVIAIGVMATPSFRQRIYSGKSVSTVRRSFVIAGLLYLAFAALPAIIGIAARISEPELANHQFAFATMAVTALPALLALVVLIAGVSATLTSASSDAMAAVTIFIRDLVQQLHPTGLSQNRIILLARCALVAIAALALSMALLSDDLIHYITSLIATVMSGLCATALLGRFWPRFNACGALAALLSAMLTSLVILLTPAWLVYWGNPSIPALSVAIAMGVLVSLITKAEAVSTLTALRRIKTERQQLMHSVKHLVASPSGPPHSATNLSIPNQPDSKAEGRGELDS</sequence>
<evidence type="ECO:0000256" key="7">
    <source>
        <dbReference type="ARBA" id="ARBA00023136"/>
    </source>
</evidence>
<feature type="transmembrane region" description="Helical" evidence="10">
    <location>
        <begin position="380"/>
        <end position="401"/>
    </location>
</feature>
<feature type="compositionally biased region" description="Polar residues" evidence="9">
    <location>
        <begin position="497"/>
        <end position="508"/>
    </location>
</feature>
<dbReference type="InterPro" id="IPR001734">
    <property type="entry name" value="Na/solute_symporter"/>
</dbReference>
<dbReference type="RefSeq" id="WP_305892526.1">
    <property type="nucleotide sequence ID" value="NZ_JAUZVZ010000004.1"/>
</dbReference>
<evidence type="ECO:0000256" key="2">
    <source>
        <dbReference type="ARBA" id="ARBA00006434"/>
    </source>
</evidence>
<feature type="transmembrane region" description="Helical" evidence="10">
    <location>
        <begin position="184"/>
        <end position="208"/>
    </location>
</feature>
<keyword evidence="7 10" id="KW-0472">Membrane</keyword>
<organism evidence="11 12">
    <name type="scientific">Alkalimonas collagenimarina</name>
    <dbReference type="NCBI Taxonomy" id="400390"/>
    <lineage>
        <taxon>Bacteria</taxon>
        <taxon>Pseudomonadati</taxon>
        <taxon>Pseudomonadota</taxon>
        <taxon>Gammaproteobacteria</taxon>
        <taxon>Alkalimonas</taxon>
    </lineage>
</organism>
<feature type="transmembrane region" description="Helical" evidence="10">
    <location>
        <begin position="157"/>
        <end position="177"/>
    </location>
</feature>
<dbReference type="InterPro" id="IPR050277">
    <property type="entry name" value="Sodium:Solute_Symporter"/>
</dbReference>
<dbReference type="Proteomes" id="UP001231616">
    <property type="component" value="Unassembled WGS sequence"/>
</dbReference>
<evidence type="ECO:0000313" key="11">
    <source>
        <dbReference type="EMBL" id="MDP4535256.1"/>
    </source>
</evidence>
<keyword evidence="12" id="KW-1185">Reference proteome</keyword>
<feature type="transmembrane region" description="Helical" evidence="10">
    <location>
        <begin position="296"/>
        <end position="321"/>
    </location>
</feature>
<comment type="subcellular location">
    <subcellularLocation>
        <location evidence="1">Membrane</location>
        <topology evidence="1">Multi-pass membrane protein</topology>
    </subcellularLocation>
</comment>
<keyword evidence="4 10" id="KW-0812">Transmembrane</keyword>
<proteinExistence type="inferred from homology"/>
<feature type="transmembrane region" description="Helical" evidence="10">
    <location>
        <begin position="263"/>
        <end position="284"/>
    </location>
</feature>
<keyword evidence="6 10" id="KW-1133">Transmembrane helix</keyword>